<protein>
    <submittedName>
        <fullName evidence="2">ORF6C domain protein</fullName>
    </submittedName>
</protein>
<dbReference type="Proteomes" id="UP000092504">
    <property type="component" value="Unassembled WGS sequence"/>
</dbReference>
<evidence type="ECO:0000313" key="2">
    <source>
        <dbReference type="EMBL" id="OBX36992.1"/>
    </source>
</evidence>
<comment type="caution">
    <text evidence="2">The sequence shown here is derived from an EMBL/GenBank/DDBJ whole genome shotgun (WGS) entry which is preliminary data.</text>
</comment>
<evidence type="ECO:0000259" key="1">
    <source>
        <dbReference type="Pfam" id="PF10552"/>
    </source>
</evidence>
<evidence type="ECO:0000313" key="3">
    <source>
        <dbReference type="Proteomes" id="UP000092504"/>
    </source>
</evidence>
<dbReference type="Pfam" id="PF10552">
    <property type="entry name" value="ORF6C"/>
    <property type="match status" value="1"/>
</dbReference>
<accession>A0A1B8P449</accession>
<dbReference type="InterPro" id="IPR018878">
    <property type="entry name" value="ORF6C_dom"/>
</dbReference>
<feature type="domain" description="ORF6C" evidence="1">
    <location>
        <begin position="25"/>
        <end position="93"/>
    </location>
</feature>
<reference evidence="2 3" key="1">
    <citation type="submission" date="2016-06" db="EMBL/GenBank/DDBJ databases">
        <title>Genome sequence of halotolerant plant growth promoting strain of Halomonas elongata HEK1 isolated from salterns of Rann of Kutch, Gujarat, India.</title>
        <authorList>
            <person name="Gaba S."/>
            <person name="Singh R.N."/>
            <person name="Abrol S."/>
            <person name="Kaushik R."/>
            <person name="Saxena A.K."/>
        </authorList>
    </citation>
    <scope>NUCLEOTIDE SEQUENCE [LARGE SCALE GENOMIC DNA]</scope>
    <source>
        <strain evidence="2 3">HEK1</strain>
    </source>
</reference>
<name>A0A1B8P449_HALEL</name>
<dbReference type="AlphaFoldDB" id="A0A1B8P449"/>
<sequence length="184" mass="21536">MNQVFLDYRMGKLQEGEQQQALPNPLSPRHQRELQKAIAAKVYAQVPEAHRSSAFKRIYSHLKDRFEVGTYKDIDDSRYTEALGAVQSFEIEGEWLESKPEMPAATLDDRHLRHLFCLYIHFKRVYDIYDRYSMYEAMSLLGSRAGVEMHDHLRDGVILADALASHLKPHFDLQWMSQPNLRRT</sequence>
<dbReference type="EMBL" id="MAJD01000001">
    <property type="protein sequence ID" value="OBX36992.1"/>
    <property type="molecule type" value="Genomic_DNA"/>
</dbReference>
<proteinExistence type="predicted"/>
<gene>
    <name evidence="2" type="ORF">A8U91_01340</name>
</gene>
<organism evidence="2 3">
    <name type="scientific">Halomonas elongata</name>
    <dbReference type="NCBI Taxonomy" id="2746"/>
    <lineage>
        <taxon>Bacteria</taxon>
        <taxon>Pseudomonadati</taxon>
        <taxon>Pseudomonadota</taxon>
        <taxon>Gammaproteobacteria</taxon>
        <taxon>Oceanospirillales</taxon>
        <taxon>Halomonadaceae</taxon>
        <taxon>Halomonas</taxon>
    </lineage>
</organism>